<feature type="region of interest" description="Disordered" evidence="5">
    <location>
        <begin position="206"/>
        <end position="284"/>
    </location>
</feature>
<evidence type="ECO:0000256" key="2">
    <source>
        <dbReference type="ARBA" id="ARBA00005728"/>
    </source>
</evidence>
<comment type="subcellular location">
    <subcellularLocation>
        <location evidence="1">Cytoplasm</location>
        <location evidence="1">Cytoskeleton</location>
    </subcellularLocation>
</comment>
<keyword evidence="6" id="KW-0472">Membrane</keyword>
<proteinExistence type="inferred from homology"/>
<dbReference type="PANTHER" id="PTHR14759">
    <property type="entry name" value="STOP PROTEIN"/>
    <property type="match status" value="1"/>
</dbReference>
<dbReference type="GO" id="GO:0005874">
    <property type="term" value="C:microtubule"/>
    <property type="evidence" value="ECO:0007669"/>
    <property type="project" value="InterPro"/>
</dbReference>
<dbReference type="KEGG" id="sasa:106569659"/>
<accession>A0A1S3M0Q3</accession>
<dbReference type="GO" id="GO:0005801">
    <property type="term" value="C:cis-Golgi network"/>
    <property type="evidence" value="ECO:0007669"/>
    <property type="project" value="TreeGrafter"/>
</dbReference>
<dbReference type="STRING" id="8030.ENSSSAP00000077647"/>
<keyword evidence="6" id="KW-0812">Transmembrane</keyword>
<feature type="compositionally biased region" description="Basic and acidic residues" evidence="5">
    <location>
        <begin position="223"/>
        <end position="233"/>
    </location>
</feature>
<evidence type="ECO:0000256" key="1">
    <source>
        <dbReference type="ARBA" id="ARBA00004245"/>
    </source>
</evidence>
<comment type="similarity">
    <text evidence="2">Belongs to the STOP family.</text>
</comment>
<dbReference type="GO" id="GO:0005798">
    <property type="term" value="C:Golgi-associated vesicle"/>
    <property type="evidence" value="ECO:0007669"/>
    <property type="project" value="TreeGrafter"/>
</dbReference>
<dbReference type="GeneID" id="106569659"/>
<feature type="compositionally biased region" description="Basic and acidic residues" evidence="5">
    <location>
        <begin position="155"/>
        <end position="168"/>
    </location>
</feature>
<gene>
    <name evidence="8" type="primary">map6d1</name>
</gene>
<dbReference type="GO" id="GO:0008017">
    <property type="term" value="F:microtubule binding"/>
    <property type="evidence" value="ECO:0007669"/>
    <property type="project" value="InterPro"/>
</dbReference>
<protein>
    <submittedName>
        <fullName evidence="8">Microtubule-associated protein 6 homolog</fullName>
    </submittedName>
</protein>
<feature type="region of interest" description="Disordered" evidence="5">
    <location>
        <begin position="329"/>
        <end position="350"/>
    </location>
</feature>
<keyword evidence="6" id="KW-1133">Transmembrane helix</keyword>
<dbReference type="InterPro" id="IPR007882">
    <property type="entry name" value="MAP6"/>
</dbReference>
<feature type="compositionally biased region" description="Low complexity" evidence="5">
    <location>
        <begin position="329"/>
        <end position="344"/>
    </location>
</feature>
<feature type="region of interest" description="Disordered" evidence="5">
    <location>
        <begin position="123"/>
        <end position="173"/>
    </location>
</feature>
<dbReference type="Proteomes" id="UP001652741">
    <property type="component" value="Chromosome ssa14"/>
</dbReference>
<dbReference type="AlphaFoldDB" id="A0A1S3M0Q3"/>
<evidence type="ECO:0000256" key="3">
    <source>
        <dbReference type="ARBA" id="ARBA00022490"/>
    </source>
</evidence>
<keyword evidence="3" id="KW-0963">Cytoplasm</keyword>
<evidence type="ECO:0000256" key="6">
    <source>
        <dbReference type="SAM" id="Phobius"/>
    </source>
</evidence>
<dbReference type="GO" id="GO:0000226">
    <property type="term" value="P:microtubule cytoskeleton organization"/>
    <property type="evidence" value="ECO:0007669"/>
    <property type="project" value="InterPro"/>
</dbReference>
<evidence type="ECO:0000256" key="4">
    <source>
        <dbReference type="ARBA" id="ARBA00023212"/>
    </source>
</evidence>
<dbReference type="GO" id="GO:0030705">
    <property type="term" value="P:cytoskeleton-dependent intracellular transport"/>
    <property type="evidence" value="ECO:0007669"/>
    <property type="project" value="TreeGrafter"/>
</dbReference>
<evidence type="ECO:0000313" key="8">
    <source>
        <dbReference type="RefSeq" id="XP_013996695.2"/>
    </source>
</evidence>
<evidence type="ECO:0000256" key="5">
    <source>
        <dbReference type="SAM" id="MobiDB-lite"/>
    </source>
</evidence>
<organism evidence="7 8">
    <name type="scientific">Salmo salar</name>
    <name type="common">Atlantic salmon</name>
    <dbReference type="NCBI Taxonomy" id="8030"/>
    <lineage>
        <taxon>Eukaryota</taxon>
        <taxon>Metazoa</taxon>
        <taxon>Chordata</taxon>
        <taxon>Craniata</taxon>
        <taxon>Vertebrata</taxon>
        <taxon>Euteleostomi</taxon>
        <taxon>Actinopterygii</taxon>
        <taxon>Neopterygii</taxon>
        <taxon>Teleostei</taxon>
        <taxon>Protacanthopterygii</taxon>
        <taxon>Salmoniformes</taxon>
        <taxon>Salmonidae</taxon>
        <taxon>Salmoninae</taxon>
        <taxon>Salmo</taxon>
    </lineage>
</organism>
<keyword evidence="4" id="KW-0206">Cytoskeleton</keyword>
<feature type="transmembrane region" description="Helical" evidence="6">
    <location>
        <begin position="39"/>
        <end position="69"/>
    </location>
</feature>
<dbReference type="RefSeq" id="XP_013996695.2">
    <property type="nucleotide sequence ID" value="XM_014141220.2"/>
</dbReference>
<reference evidence="8" key="1">
    <citation type="submission" date="2025-08" db="UniProtKB">
        <authorList>
            <consortium name="RefSeq"/>
        </authorList>
    </citation>
    <scope>IDENTIFICATION</scope>
</reference>
<evidence type="ECO:0000313" key="7">
    <source>
        <dbReference type="Proteomes" id="UP001652741"/>
    </source>
</evidence>
<dbReference type="GO" id="GO:0005516">
    <property type="term" value="F:calmodulin binding"/>
    <property type="evidence" value="ECO:0007669"/>
    <property type="project" value="InterPro"/>
</dbReference>
<keyword evidence="7" id="KW-1185">Reference proteome</keyword>
<name>A0A1S3M0Q3_SALSA</name>
<dbReference type="GO" id="GO:0070507">
    <property type="term" value="P:regulation of microtubule cytoskeleton organization"/>
    <property type="evidence" value="ECO:0007669"/>
    <property type="project" value="TreeGrafter"/>
</dbReference>
<sequence>MMTAFRQRTCCSAPSWHSRVVAWRTARSRRFPGTGTHKAALLNVANIGCVCSLLHFFSFSLISLLLFYLNQIAMAWPCISRVCCLARFWNQFDKSDLSLPLTIQNYSDIADQEVRSVTRQVPTDRVLTHNYSTPDHRGSPQTPGDAPGTRTSMRGRREANFKPREDYQRPGVPFSSVTQYKQDYKPWPIPKKENFPWISNCGKGGNVGSDSPVNSYPNASQTRGDRGEREELGMRWGEQGTGTAKSSYRQEYRPWTGARPAKTTRKQRPPAPYASPRSGVSHLPNETSYQAAYSGAREAFRHTELHQRDHNTTPSIATVPKTTVTLLQPSSTTTTPITSTGLQQSSLPERPSLSIGTMEEEQLVRTKLSPNPSAVFQSRSRIFNI</sequence>
<feature type="compositionally biased region" description="Polar residues" evidence="5">
    <location>
        <begin position="208"/>
        <end position="222"/>
    </location>
</feature>
<dbReference type="PANTHER" id="PTHR14759:SF37">
    <property type="entry name" value="MAP6 DOMAIN-CONTAINING PROTEIN 1"/>
    <property type="match status" value="1"/>
</dbReference>